<feature type="domain" description="Ketoreductase" evidence="5">
    <location>
        <begin position="33"/>
        <end position="207"/>
    </location>
</feature>
<dbReference type="InterPro" id="IPR002347">
    <property type="entry name" value="SDR_fam"/>
</dbReference>
<dbReference type="OrthoDB" id="9810734at2"/>
<comment type="similarity">
    <text evidence="1 3">Belongs to the short-chain dehydrogenases/reductases (SDR) family.</text>
</comment>
<dbReference type="PANTHER" id="PTHR44196:SF1">
    <property type="entry name" value="DEHYDROGENASE_REDUCTASE SDR FAMILY MEMBER 7B"/>
    <property type="match status" value="1"/>
</dbReference>
<comment type="caution">
    <text evidence="6">The sequence shown here is derived from an EMBL/GenBank/DDBJ whole genome shotgun (WGS) entry which is preliminary data.</text>
</comment>
<dbReference type="PANTHER" id="PTHR44196">
    <property type="entry name" value="DEHYDROGENASE/REDUCTASE SDR FAMILY MEMBER 7B"/>
    <property type="match status" value="1"/>
</dbReference>
<dbReference type="InterPro" id="IPR057326">
    <property type="entry name" value="KR_dom"/>
</dbReference>
<keyword evidence="2" id="KW-0560">Oxidoreductase</keyword>
<feature type="compositionally biased region" description="Basic and acidic residues" evidence="4">
    <location>
        <begin position="15"/>
        <end position="24"/>
    </location>
</feature>
<dbReference type="Gene3D" id="3.40.50.720">
    <property type="entry name" value="NAD(P)-binding Rossmann-like Domain"/>
    <property type="match status" value="1"/>
</dbReference>
<dbReference type="PRINTS" id="PR00080">
    <property type="entry name" value="SDRFAMILY"/>
</dbReference>
<dbReference type="PRINTS" id="PR00081">
    <property type="entry name" value="GDHRDH"/>
</dbReference>
<dbReference type="GO" id="GO:0016020">
    <property type="term" value="C:membrane"/>
    <property type="evidence" value="ECO:0007669"/>
    <property type="project" value="TreeGrafter"/>
</dbReference>
<dbReference type="InterPro" id="IPR036291">
    <property type="entry name" value="NAD(P)-bd_dom_sf"/>
</dbReference>
<dbReference type="AlphaFoldDB" id="A0A7I9V3S8"/>
<dbReference type="SUPFAM" id="SSF51735">
    <property type="entry name" value="NAD(P)-binding Rossmann-fold domains"/>
    <property type="match status" value="1"/>
</dbReference>
<evidence type="ECO:0000256" key="1">
    <source>
        <dbReference type="ARBA" id="ARBA00006484"/>
    </source>
</evidence>
<evidence type="ECO:0000259" key="5">
    <source>
        <dbReference type="SMART" id="SM00822"/>
    </source>
</evidence>
<dbReference type="Pfam" id="PF00106">
    <property type="entry name" value="adh_short"/>
    <property type="match status" value="1"/>
</dbReference>
<name>A0A7I9V3S8_9ACTN</name>
<dbReference type="RefSeq" id="WP_161894025.1">
    <property type="nucleotide sequence ID" value="NZ_BJOV01000002.1"/>
</dbReference>
<keyword evidence="7" id="KW-1185">Reference proteome</keyword>
<proteinExistence type="inferred from homology"/>
<organism evidence="6 7">
    <name type="scientific">Gordonia spumicola</name>
    <dbReference type="NCBI Taxonomy" id="589161"/>
    <lineage>
        <taxon>Bacteria</taxon>
        <taxon>Bacillati</taxon>
        <taxon>Actinomycetota</taxon>
        <taxon>Actinomycetes</taxon>
        <taxon>Mycobacteriales</taxon>
        <taxon>Gordoniaceae</taxon>
        <taxon>Gordonia</taxon>
    </lineage>
</organism>
<dbReference type="CDD" id="cd05233">
    <property type="entry name" value="SDR_c"/>
    <property type="match status" value="1"/>
</dbReference>
<evidence type="ECO:0000313" key="6">
    <source>
        <dbReference type="EMBL" id="GEE00079.1"/>
    </source>
</evidence>
<evidence type="ECO:0000313" key="7">
    <source>
        <dbReference type="Proteomes" id="UP000444960"/>
    </source>
</evidence>
<evidence type="ECO:0000256" key="3">
    <source>
        <dbReference type="RuleBase" id="RU000363"/>
    </source>
</evidence>
<dbReference type="Proteomes" id="UP000444960">
    <property type="component" value="Unassembled WGS sequence"/>
</dbReference>
<protein>
    <recommendedName>
        <fullName evidence="5">Ketoreductase domain-containing protein</fullName>
    </recommendedName>
</protein>
<dbReference type="GO" id="GO:0016491">
    <property type="term" value="F:oxidoreductase activity"/>
    <property type="evidence" value="ECO:0007669"/>
    <property type="project" value="UniProtKB-KW"/>
</dbReference>
<dbReference type="EMBL" id="BJOV01000002">
    <property type="protein sequence ID" value="GEE00079.1"/>
    <property type="molecule type" value="Genomic_DNA"/>
</dbReference>
<dbReference type="SMART" id="SM00822">
    <property type="entry name" value="PKS_KR"/>
    <property type="match status" value="1"/>
</dbReference>
<sequence>MSFPSRGPNLADRLASPRRDTDRARLRAAVESKTVLITGASYGLGEATARSLGHAGATVVLAARSVDRLDGLAAEIGPRAHTHALDLTDLDSVTTVTDRMLDAHGAPDIVINNAGMSIRRSLALQYDRPQDFERTMAVNYLGPVRMMLGLLPAMRDAGGGHLVNVSTIGVRIPPGPRWGAYQASKGAFDTWVRSVEPELAADGIDVTSIYMALIRTRMSAPTPIMRRLPGLDPDDAADVVAAGLTRRPRRLAPWWVRPTELSGIAADRLVTALYSRSLRHSADSASARGEVVSR</sequence>
<evidence type="ECO:0000256" key="4">
    <source>
        <dbReference type="SAM" id="MobiDB-lite"/>
    </source>
</evidence>
<evidence type="ECO:0000256" key="2">
    <source>
        <dbReference type="ARBA" id="ARBA00023002"/>
    </source>
</evidence>
<feature type="region of interest" description="Disordered" evidence="4">
    <location>
        <begin position="1"/>
        <end position="24"/>
    </location>
</feature>
<gene>
    <name evidence="6" type="ORF">nbrc107696_05250</name>
</gene>
<reference evidence="7" key="1">
    <citation type="submission" date="2019-06" db="EMBL/GenBank/DDBJ databases">
        <title>Gordonia isolated from sludge of a wastewater treatment plant.</title>
        <authorList>
            <person name="Tamura T."/>
            <person name="Aoyama K."/>
            <person name="Kang Y."/>
            <person name="Saito S."/>
            <person name="Akiyama N."/>
            <person name="Yazawa K."/>
            <person name="Gonoi T."/>
            <person name="Mikami Y."/>
        </authorList>
    </citation>
    <scope>NUCLEOTIDE SEQUENCE [LARGE SCALE GENOMIC DNA]</scope>
    <source>
        <strain evidence="7">NBRC 107696</strain>
    </source>
</reference>
<accession>A0A7I9V3S8</accession>